<proteinExistence type="predicted"/>
<reference evidence="1" key="1">
    <citation type="submission" date="2022-07" db="EMBL/GenBank/DDBJ databases">
        <title>Genome Sequence of Phlebia brevispora.</title>
        <authorList>
            <person name="Buettner E."/>
        </authorList>
    </citation>
    <scope>NUCLEOTIDE SEQUENCE</scope>
    <source>
        <strain evidence="1">MPL23</strain>
    </source>
</reference>
<dbReference type="EMBL" id="JANHOG010001898">
    <property type="protein sequence ID" value="KAJ3530133.1"/>
    <property type="molecule type" value="Genomic_DNA"/>
</dbReference>
<gene>
    <name evidence="1" type="ORF">NM688_g7754</name>
</gene>
<evidence type="ECO:0000313" key="1">
    <source>
        <dbReference type="EMBL" id="KAJ3530133.1"/>
    </source>
</evidence>
<organism evidence="1 2">
    <name type="scientific">Phlebia brevispora</name>
    <dbReference type="NCBI Taxonomy" id="194682"/>
    <lineage>
        <taxon>Eukaryota</taxon>
        <taxon>Fungi</taxon>
        <taxon>Dikarya</taxon>
        <taxon>Basidiomycota</taxon>
        <taxon>Agaricomycotina</taxon>
        <taxon>Agaricomycetes</taxon>
        <taxon>Polyporales</taxon>
        <taxon>Meruliaceae</taxon>
        <taxon>Phlebia</taxon>
    </lineage>
</organism>
<dbReference type="Proteomes" id="UP001148662">
    <property type="component" value="Unassembled WGS sequence"/>
</dbReference>
<evidence type="ECO:0000313" key="2">
    <source>
        <dbReference type="Proteomes" id="UP001148662"/>
    </source>
</evidence>
<protein>
    <submittedName>
        <fullName evidence="1">Uncharacterized protein</fullName>
    </submittedName>
</protein>
<name>A0ACC1S211_9APHY</name>
<keyword evidence="2" id="KW-1185">Reference proteome</keyword>
<comment type="caution">
    <text evidence="1">The sequence shown here is derived from an EMBL/GenBank/DDBJ whole genome shotgun (WGS) entry which is preliminary data.</text>
</comment>
<accession>A0ACC1S211</accession>
<sequence length="674" mass="75430">MTSAAGRKKSIISTVAPSIDLPVANNTLLNKAASQSTSLYQQCSALRARLMRVQDFAQFFSLSTSQDASSSRRSTDPVTQLWDCFALGVPLCYLFNLIPSVQPLDVDVDINSFDPNNEKTRKRAIAHFTMGLKSIEGCGTFMVTDLWDRDSNDGFVKVRLPDYQASPMSLTCSNKVVNIVTAVVDLLPEDVFVEAEPSSPSMFSPKDSSDSLPDMPGAPQEYPGSNVVMELVFTERKYVQDLETMQQYATALAQTNTIDQDTIHLLFPGLNKLLNFQRRFLIRLESIYELPWSERQWGAPFTEFEEEFAVYEPYCANYTTASEIMLQEEHHLTARDDILNVKSELPAFLIKPVQRICKYPLLLESLVKVLTGKDEYPYLDELKAGVAAAKRITDKINEAQRKAENLATVKNLEGRVEDWKGHHISNFGQLLLDDIFTVTKSEMDREYHVFLFEKIILCCKEYIPAGPNSKKVGKSNSILKKPNTPTPFGASGAAAARKKNTPLLLKGRIFLNNVTSAVPKNAGGQYSLAVYWKGDDDLEYFTLRCRNEEQLRLWETQLNRLIKEAAARRTSESRNLRIQHLPPNSTSPAPSGRQTPFGSGYDRTFSTSSIHGAFPPHPYSTRGGRYPMSVMSDDQASSVSSQGPQGYPPYDTLDGESTDVRSWYTIGWPEAESA</sequence>